<dbReference type="PANTHER" id="PTHR48051">
    <property type="match status" value="1"/>
</dbReference>
<proteinExistence type="predicted"/>
<sequence length="794" mass="91799">MEPKLTEVILKTTETINGYKMVKMYHNRAEINSKISVYLEIDLYDCKNDFIRTESFRGSLDSTVKDIKAIFTEDINVFIHDHGAMYILDDSQRPLFKCFEICKHAIKSSFKTFVKAKLKPQQITFLPGGIINFYMLRKLIVEHIPIHSISLEHLRFLRYLKLINNNLKSISMPKNMLEFCDLRSNCLKCCAVQSKVLILQNNEIAKFVSRFCFKYLNLSNNPLKTIDCSCEFLNIRNTEIAHSLECDSKIILADGVEKIKIGKCPSMRVLYISDCQLTQIGNVIQNLRLFKARNNYFQSLPKLKKCAVIDVSGNFLESIRASNVVFLNISKNQVREIDLKRFASLQHLNLSFNPLEKIFNEKAVKQPRSIILNSSTNLTSTVLTYKSVKRHDCAKRNFLLAQHKMETAIGGVPITIFILSKSIAKLAACEIFSSALSRSAHTNSLLDIFCDFSEYCYKKLCAMEPRIELSFTFITSRHVFLRSFSLPLFFCNFSEMDVLVEPENIRVFNNVSNWCTFPILCRYQPLITKRSYSFFRHKADYNELFQFNDFFCAKTLEFFVANTPEFSSTQKSDFGIECKLVKEIHTKFYRENFMKRLQELMSHHSNPQYELLGFKNIDFNINHNGLDSAGLSTTNPVFLYMQLHFESFIDQILWVEELNLVQIIDFYAKVFRGRVVEKNYKLFIIGFNNPLHSALFGLKIQKILRPVGIEVGIGIADDVVFRTEQDGIMYFGGPVFNKTSRIANLGIGVFCCGCVKLFSPLIETIDEGERYLKGFNKRHRIFSLKLTNVYDNLQ</sequence>
<protein>
    <submittedName>
        <fullName evidence="3">Uncharacterized protein</fullName>
    </submittedName>
</protein>
<dbReference type="GO" id="GO:0005737">
    <property type="term" value="C:cytoplasm"/>
    <property type="evidence" value="ECO:0007669"/>
    <property type="project" value="TreeGrafter"/>
</dbReference>
<name>L2GPM8_VITCO</name>
<dbReference type="InterPro" id="IPR032675">
    <property type="entry name" value="LRR_dom_sf"/>
</dbReference>
<evidence type="ECO:0000256" key="1">
    <source>
        <dbReference type="ARBA" id="ARBA00022614"/>
    </source>
</evidence>
<organism evidence="3 4">
    <name type="scientific">Vittaforma corneae (strain ATCC 50505)</name>
    <name type="common">Microsporidian parasite</name>
    <name type="synonym">Nosema corneum</name>
    <dbReference type="NCBI Taxonomy" id="993615"/>
    <lineage>
        <taxon>Eukaryota</taxon>
        <taxon>Fungi</taxon>
        <taxon>Fungi incertae sedis</taxon>
        <taxon>Microsporidia</taxon>
        <taxon>Nosematidae</taxon>
        <taxon>Vittaforma</taxon>
    </lineage>
</organism>
<dbReference type="InParanoid" id="L2GPM8"/>
<keyword evidence="2" id="KW-0677">Repeat</keyword>
<reference evidence="4" key="1">
    <citation type="submission" date="2011-05" db="EMBL/GenBank/DDBJ databases">
        <title>The genome sequence of Vittaforma corneae strain ATCC 50505.</title>
        <authorList>
            <consortium name="The Broad Institute Genome Sequencing Platform"/>
            <person name="Cuomo C."/>
            <person name="Didier E."/>
            <person name="Bowers L."/>
            <person name="Young S.K."/>
            <person name="Zeng Q."/>
            <person name="Gargeya S."/>
            <person name="Fitzgerald M."/>
            <person name="Haas B."/>
            <person name="Abouelleil A."/>
            <person name="Alvarado L."/>
            <person name="Arachchi H.M."/>
            <person name="Berlin A."/>
            <person name="Chapman S.B."/>
            <person name="Gearin G."/>
            <person name="Goldberg J."/>
            <person name="Griggs A."/>
            <person name="Gujja S."/>
            <person name="Hansen M."/>
            <person name="Heiman D."/>
            <person name="Howarth C."/>
            <person name="Larimer J."/>
            <person name="Lui A."/>
            <person name="MacDonald P.J.P."/>
            <person name="McCowen C."/>
            <person name="Montmayeur A."/>
            <person name="Murphy C."/>
            <person name="Neiman D."/>
            <person name="Pearson M."/>
            <person name="Priest M."/>
            <person name="Roberts A."/>
            <person name="Saif S."/>
            <person name="Shea T."/>
            <person name="Sisk P."/>
            <person name="Stolte C."/>
            <person name="Sykes S."/>
            <person name="Wortman J."/>
            <person name="Nusbaum C."/>
            <person name="Birren B."/>
        </authorList>
    </citation>
    <scope>NUCLEOTIDE SEQUENCE [LARGE SCALE GENOMIC DNA]</scope>
    <source>
        <strain evidence="4">ATCC 50505</strain>
    </source>
</reference>
<accession>L2GPM8</accession>
<dbReference type="EMBL" id="JH370130">
    <property type="protein sequence ID" value="ELA42791.1"/>
    <property type="molecule type" value="Genomic_DNA"/>
</dbReference>
<evidence type="ECO:0000313" key="4">
    <source>
        <dbReference type="Proteomes" id="UP000011082"/>
    </source>
</evidence>
<dbReference type="STRING" id="993615.L2GPM8"/>
<dbReference type="PROSITE" id="PS51450">
    <property type="entry name" value="LRR"/>
    <property type="match status" value="1"/>
</dbReference>
<dbReference type="VEuPathDB" id="MicrosporidiaDB:VICG_00106"/>
<dbReference type="RefSeq" id="XP_007603559.1">
    <property type="nucleotide sequence ID" value="XM_007603497.1"/>
</dbReference>
<dbReference type="InterPro" id="IPR050216">
    <property type="entry name" value="LRR_domain-containing"/>
</dbReference>
<dbReference type="SUPFAM" id="SSF52047">
    <property type="entry name" value="RNI-like"/>
    <property type="match status" value="1"/>
</dbReference>
<dbReference type="AlphaFoldDB" id="L2GPM8"/>
<gene>
    <name evidence="3" type="ORF">VICG_00106</name>
</gene>
<dbReference type="GeneID" id="19880824"/>
<dbReference type="OrthoDB" id="2190652at2759"/>
<dbReference type="Proteomes" id="UP000011082">
    <property type="component" value="Unassembled WGS sequence"/>
</dbReference>
<dbReference type="Gene3D" id="3.80.10.10">
    <property type="entry name" value="Ribonuclease Inhibitor"/>
    <property type="match status" value="2"/>
</dbReference>
<dbReference type="OMA" id="CNIRRIP"/>
<dbReference type="HOGENOM" id="CLU_353817_0_0_1"/>
<keyword evidence="4" id="KW-1185">Reference proteome</keyword>
<dbReference type="PANTHER" id="PTHR48051:SF1">
    <property type="entry name" value="RAS SUPPRESSOR PROTEIN 1"/>
    <property type="match status" value="1"/>
</dbReference>
<evidence type="ECO:0000313" key="3">
    <source>
        <dbReference type="EMBL" id="ELA42791.1"/>
    </source>
</evidence>
<evidence type="ECO:0000256" key="2">
    <source>
        <dbReference type="ARBA" id="ARBA00022737"/>
    </source>
</evidence>
<keyword evidence="1" id="KW-0433">Leucine-rich repeat</keyword>
<dbReference type="InterPro" id="IPR001611">
    <property type="entry name" value="Leu-rich_rpt"/>
</dbReference>